<comment type="caution">
    <text evidence="1">The sequence shown here is derived from an EMBL/GenBank/DDBJ whole genome shotgun (WGS) entry which is preliminary data.</text>
</comment>
<dbReference type="Proteomes" id="UP000217065">
    <property type="component" value="Unassembled WGS sequence"/>
</dbReference>
<dbReference type="OrthoDB" id="1350443at2"/>
<dbReference type="EMBL" id="NOKQ01000199">
    <property type="protein sequence ID" value="OZS78221.1"/>
    <property type="molecule type" value="Genomic_DNA"/>
</dbReference>
<keyword evidence="2" id="KW-1185">Reference proteome</keyword>
<name>A0A264W3U3_9BACL</name>
<evidence type="ECO:0000313" key="1">
    <source>
        <dbReference type="EMBL" id="OZS78221.1"/>
    </source>
</evidence>
<dbReference type="AlphaFoldDB" id="A0A264W3U3"/>
<protein>
    <submittedName>
        <fullName evidence="1">Uncharacterized protein</fullName>
    </submittedName>
</protein>
<proteinExistence type="predicted"/>
<reference evidence="1 2" key="1">
    <citation type="submission" date="2017-07" db="EMBL/GenBank/DDBJ databases">
        <title>Tetzosporium hominis gen.nov. sp.nov.</title>
        <authorList>
            <person name="Tetz G."/>
            <person name="Tetz V."/>
        </authorList>
    </citation>
    <scope>NUCLEOTIDE SEQUENCE [LARGE SCALE GENOMIC DNA]</scope>
    <source>
        <strain evidence="1 2">VT-49</strain>
    </source>
</reference>
<accession>A0A264W3U3</accession>
<gene>
    <name evidence="1" type="ORF">CF394_07095</name>
</gene>
<organism evidence="1 2">
    <name type="scientific">Tetzosporium hominis</name>
    <dbReference type="NCBI Taxonomy" id="2020506"/>
    <lineage>
        <taxon>Bacteria</taxon>
        <taxon>Bacillati</taxon>
        <taxon>Bacillota</taxon>
        <taxon>Bacilli</taxon>
        <taxon>Bacillales</taxon>
        <taxon>Caryophanaceae</taxon>
        <taxon>Tetzosporium</taxon>
    </lineage>
</organism>
<sequence>MENNEKTKTAASQVDAQERLKTAAIGMASNIKLHATGSGGEKGTSEVADKELVEKTIKDWPAMSKKSAEQTMEAYGPPNEVAPSRLTWYYNKPWKRTVVFRDEIPHDFPQPHSDVIEQFIDYQVPPEKFSEIAKFDGSVIVERTKGEVSARCDMEAANILALNMMHEIVTGKKTAAEARELYTEQTAAYVMNKPAPYAEQFQFDLQTEEKFDTDETTLQDVAITETIKKTKEKLGLD</sequence>
<evidence type="ECO:0000313" key="2">
    <source>
        <dbReference type="Proteomes" id="UP000217065"/>
    </source>
</evidence>
<dbReference type="RefSeq" id="WP_094942586.1">
    <property type="nucleotide sequence ID" value="NZ_NOKQ01000199.1"/>
</dbReference>